<evidence type="ECO:0000259" key="2">
    <source>
        <dbReference type="PROSITE" id="PS50181"/>
    </source>
</evidence>
<evidence type="ECO:0000313" key="4">
    <source>
        <dbReference type="Proteomes" id="UP001216150"/>
    </source>
</evidence>
<dbReference type="SUPFAM" id="SSF81383">
    <property type="entry name" value="F-box domain"/>
    <property type="match status" value="1"/>
</dbReference>
<comment type="caution">
    <text evidence="3">The sequence shown here is derived from an EMBL/GenBank/DDBJ whole genome shotgun (WGS) entry which is preliminary data.</text>
</comment>
<dbReference type="Proteomes" id="UP001216150">
    <property type="component" value="Unassembled WGS sequence"/>
</dbReference>
<reference evidence="3 4" key="1">
    <citation type="journal article" date="2023" name="IMA Fungus">
        <title>Comparative genomic study of the Penicillium genus elucidates a diverse pangenome and 15 lateral gene transfer events.</title>
        <authorList>
            <person name="Petersen C."/>
            <person name="Sorensen T."/>
            <person name="Nielsen M.R."/>
            <person name="Sondergaard T.E."/>
            <person name="Sorensen J.L."/>
            <person name="Fitzpatrick D.A."/>
            <person name="Frisvad J.C."/>
            <person name="Nielsen K.L."/>
        </authorList>
    </citation>
    <scope>NUCLEOTIDE SEQUENCE [LARGE SCALE GENOMIC DNA]</scope>
    <source>
        <strain evidence="3 4">IBT 29057</strain>
    </source>
</reference>
<organism evidence="3 4">
    <name type="scientific">Penicillium hetheringtonii</name>
    <dbReference type="NCBI Taxonomy" id="911720"/>
    <lineage>
        <taxon>Eukaryota</taxon>
        <taxon>Fungi</taxon>
        <taxon>Dikarya</taxon>
        <taxon>Ascomycota</taxon>
        <taxon>Pezizomycotina</taxon>
        <taxon>Eurotiomycetes</taxon>
        <taxon>Eurotiomycetidae</taxon>
        <taxon>Eurotiales</taxon>
        <taxon>Aspergillaceae</taxon>
        <taxon>Penicillium</taxon>
    </lineage>
</organism>
<dbReference type="InterPro" id="IPR036047">
    <property type="entry name" value="F-box-like_dom_sf"/>
</dbReference>
<accession>A0AAD6GT86</accession>
<dbReference type="SMART" id="SM00256">
    <property type="entry name" value="FBOX"/>
    <property type="match status" value="1"/>
</dbReference>
<dbReference type="Pfam" id="PF12937">
    <property type="entry name" value="F-box-like"/>
    <property type="match status" value="1"/>
</dbReference>
<dbReference type="Gene3D" id="1.20.1280.50">
    <property type="match status" value="1"/>
</dbReference>
<dbReference type="InterPro" id="IPR001810">
    <property type="entry name" value="F-box_dom"/>
</dbReference>
<gene>
    <name evidence="3" type="ORF">N7450_005603</name>
</gene>
<feature type="region of interest" description="Disordered" evidence="1">
    <location>
        <begin position="256"/>
        <end position="275"/>
    </location>
</feature>
<dbReference type="EMBL" id="JAQJAC010000004">
    <property type="protein sequence ID" value="KAJ5585816.1"/>
    <property type="molecule type" value="Genomic_DNA"/>
</dbReference>
<dbReference type="AlphaFoldDB" id="A0AAD6GT86"/>
<keyword evidence="4" id="KW-1185">Reference proteome</keyword>
<protein>
    <recommendedName>
        <fullName evidence="2">F-box domain-containing protein</fullName>
    </recommendedName>
</protein>
<proteinExistence type="predicted"/>
<name>A0AAD6GT86_9EURO</name>
<dbReference type="PROSITE" id="PS50181">
    <property type="entry name" value="FBOX"/>
    <property type="match status" value="1"/>
</dbReference>
<evidence type="ECO:0000256" key="1">
    <source>
        <dbReference type="SAM" id="MobiDB-lite"/>
    </source>
</evidence>
<sequence length="275" mass="32213">MTDSNSTNIFQGLPTELWESILLRVDLRTLLTSATRVCRAWTTLIQDSTALQQTLFFAPDTRVRSDEESHNSLLVDAFPSVFSKHQKKEDDFQFTIQSWDFIKHPEKQLAYMRPKASWRRMLVQQPPIYKIGIWIEQFATIPNTTYYEILADSSSAEIGIRMEDVFEEMFFNKDLSIDELQVIWGQHFSPMIQEKVKKLEKLRKRSLEAGLILNNVSSSEDVEDSEEEEDEEEDRKFALVMETSAMVKGMYEKLGLKPKTGENDRWTKRESYDWD</sequence>
<feature type="domain" description="F-box" evidence="2">
    <location>
        <begin position="7"/>
        <end position="54"/>
    </location>
</feature>
<evidence type="ECO:0000313" key="3">
    <source>
        <dbReference type="EMBL" id="KAJ5585816.1"/>
    </source>
</evidence>